<proteinExistence type="predicted"/>
<keyword evidence="2" id="KW-1185">Reference proteome</keyword>
<organism evidence="1 2">
    <name type="scientific">Russula earlei</name>
    <dbReference type="NCBI Taxonomy" id="71964"/>
    <lineage>
        <taxon>Eukaryota</taxon>
        <taxon>Fungi</taxon>
        <taxon>Dikarya</taxon>
        <taxon>Basidiomycota</taxon>
        <taxon>Agaricomycotina</taxon>
        <taxon>Agaricomycetes</taxon>
        <taxon>Russulales</taxon>
        <taxon>Russulaceae</taxon>
        <taxon>Russula</taxon>
    </lineage>
</organism>
<evidence type="ECO:0000313" key="2">
    <source>
        <dbReference type="Proteomes" id="UP001207468"/>
    </source>
</evidence>
<dbReference type="Proteomes" id="UP001207468">
    <property type="component" value="Unassembled WGS sequence"/>
</dbReference>
<protein>
    <submittedName>
        <fullName evidence="1">Uncharacterized protein</fullName>
    </submittedName>
</protein>
<comment type="caution">
    <text evidence="1">The sequence shown here is derived from an EMBL/GenBank/DDBJ whole genome shotgun (WGS) entry which is preliminary data.</text>
</comment>
<sequence>MGDPQLRLREIDNDISGFHNVMLSLSRSHPQRVYCVQRLAIARYERFCLSGHQDDLEQSMRYRTEAIFLPWDECPMNIVDLFVLLTLSLYLRSYESRQPEDVKWCIRCLRYLHNQPFYLPPNDIAKFLVDMLALQIKLESGDMVWNIDEMATLCHDLLESDAPKAEFIVSIEALVNAVNTWFPRSAELRPLSEKVIECLREANRCLPDLRPAVSIALAESLHDHFLHTLSNDVYEEGLAILDNIVALPTAFPAALRLVALFASKQSFLRGKPEYIEKEICRFRALLAEASLEDPLRPAILEPLDYLQRSRDYDFGVKRIEHSSLIPIPHGVPPFQDLIASISQSGSDNTSMDRRHIHALFAVPRVSDMPDIEQAVKYYRLLRTYYHPSSFNAKLASGTFHYVLREAFSRTHDIHYLDEAISINRDLLIAQVLSQGHFETAQWLSIDLKTRFDLFHYKRDFDEFMQLFPVAVNNPLARTSDRFQFACDWALFSHAFEQPCVSTAYNCAMSLMQDSLTFAPTLDTQHFQLVAMRKFYEVLPLDYASYHIHAGQLHRAIEVLERGRALLWSQMRGFRTPIDQLCVADPCLADKFVAISRDLEAAGIDRLIDQYQW</sequence>
<dbReference type="EMBL" id="JAGFNK010001138">
    <property type="protein sequence ID" value="KAI9434539.1"/>
    <property type="molecule type" value="Genomic_DNA"/>
</dbReference>
<evidence type="ECO:0000313" key="1">
    <source>
        <dbReference type="EMBL" id="KAI9434539.1"/>
    </source>
</evidence>
<accession>A0ACC0TR00</accession>
<name>A0ACC0TR00_9AGAM</name>
<reference evidence="1" key="1">
    <citation type="submission" date="2021-03" db="EMBL/GenBank/DDBJ databases">
        <title>Evolutionary priming and transition to the ectomycorrhizal habit in an iconic lineage of mushroom-forming fungi: is preadaptation a requirement?</title>
        <authorList>
            <consortium name="DOE Joint Genome Institute"/>
            <person name="Looney B.P."/>
            <person name="Miyauchi S."/>
            <person name="Morin E."/>
            <person name="Drula E."/>
            <person name="Courty P.E."/>
            <person name="Chicoki N."/>
            <person name="Fauchery L."/>
            <person name="Kohler A."/>
            <person name="Kuo A."/>
            <person name="LaButti K."/>
            <person name="Pangilinan J."/>
            <person name="Lipzen A."/>
            <person name="Riley R."/>
            <person name="Andreopoulos W."/>
            <person name="He G."/>
            <person name="Johnson J."/>
            <person name="Barry K.W."/>
            <person name="Grigoriev I.V."/>
            <person name="Nagy L."/>
            <person name="Hibbett D."/>
            <person name="Henrissat B."/>
            <person name="Matheny P.B."/>
            <person name="Labbe J."/>
            <person name="Martin A.F."/>
        </authorList>
    </citation>
    <scope>NUCLEOTIDE SEQUENCE</scope>
    <source>
        <strain evidence="1">BPL698</strain>
    </source>
</reference>
<gene>
    <name evidence="1" type="ORF">F5148DRAFT_1380447</name>
</gene>